<gene>
    <name evidence="2" type="ORF">RB602_05595</name>
</gene>
<evidence type="ECO:0000256" key="1">
    <source>
        <dbReference type="SAM" id="SignalP"/>
    </source>
</evidence>
<protein>
    <submittedName>
        <fullName evidence="2">Uncharacterized protein</fullName>
    </submittedName>
</protein>
<sequence>MRSLCALTAFLLLCQSPTALSAQQAESEAESNNTAAQCRFNTKITFYTVNDFDDSKVNKQAVTTAIRAALVEACGEQDVIEPEFLQDYDSFSVVTGSEPGRTVVWPCDEFNSDDKKCYNLIPENSFVFELSPSNGYSPSSDDLLFALRCGFAPETVEEEDETACLVD</sequence>
<dbReference type="KEGG" id="acoa:RB602_05595"/>
<evidence type="ECO:0000313" key="3">
    <source>
        <dbReference type="Proteomes" id="UP001302429"/>
    </source>
</evidence>
<proteinExistence type="predicted"/>
<dbReference type="Proteomes" id="UP001302429">
    <property type="component" value="Chromosome"/>
</dbReference>
<dbReference type="EMBL" id="CP136594">
    <property type="protein sequence ID" value="WOE76186.1"/>
    <property type="molecule type" value="Genomic_DNA"/>
</dbReference>
<keyword evidence="3" id="KW-1185">Reference proteome</keyword>
<feature type="chain" id="PRO_5041743475" evidence="1">
    <location>
        <begin position="22"/>
        <end position="167"/>
    </location>
</feature>
<reference evidence="2 3" key="1">
    <citation type="submission" date="2023-10" db="EMBL/GenBank/DDBJ databases">
        <title>Complete genome sequence of a Sphingomonadaceae bacterium.</title>
        <authorList>
            <person name="Yan C."/>
        </authorList>
    </citation>
    <scope>NUCLEOTIDE SEQUENCE [LARGE SCALE GENOMIC DNA]</scope>
    <source>
        <strain evidence="2 3">SCSIO 66989</strain>
    </source>
</reference>
<name>A0AA97F951_9SPHN</name>
<dbReference type="RefSeq" id="WP_317083710.1">
    <property type="nucleotide sequence ID" value="NZ_CP136594.1"/>
</dbReference>
<keyword evidence="1" id="KW-0732">Signal</keyword>
<organism evidence="2 3">
    <name type="scientific">Alterisphingorhabdus coralli</name>
    <dbReference type="NCBI Taxonomy" id="3071408"/>
    <lineage>
        <taxon>Bacteria</taxon>
        <taxon>Pseudomonadati</taxon>
        <taxon>Pseudomonadota</taxon>
        <taxon>Alphaproteobacteria</taxon>
        <taxon>Sphingomonadales</taxon>
        <taxon>Sphingomonadaceae</taxon>
        <taxon>Alterisphingorhabdus (ex Yan et al. 2024)</taxon>
    </lineage>
</organism>
<dbReference type="AlphaFoldDB" id="A0AA97F951"/>
<feature type="signal peptide" evidence="1">
    <location>
        <begin position="1"/>
        <end position="21"/>
    </location>
</feature>
<accession>A0AA97F951</accession>
<evidence type="ECO:0000313" key="2">
    <source>
        <dbReference type="EMBL" id="WOE76186.1"/>
    </source>
</evidence>